<protein>
    <submittedName>
        <fullName evidence="1">Uncharacterized protein</fullName>
    </submittedName>
</protein>
<evidence type="ECO:0000313" key="2">
    <source>
        <dbReference type="Proteomes" id="UP000184404"/>
    </source>
</evidence>
<organism evidence="1 2">
    <name type="scientific">Schwartzia succinivorans DSM 10502</name>
    <dbReference type="NCBI Taxonomy" id="1123243"/>
    <lineage>
        <taxon>Bacteria</taxon>
        <taxon>Bacillati</taxon>
        <taxon>Bacillota</taxon>
        <taxon>Negativicutes</taxon>
        <taxon>Selenomonadales</taxon>
        <taxon>Selenomonadaceae</taxon>
        <taxon>Schwartzia</taxon>
    </lineage>
</organism>
<reference evidence="1 2" key="1">
    <citation type="submission" date="2016-11" db="EMBL/GenBank/DDBJ databases">
        <authorList>
            <person name="Jaros S."/>
            <person name="Januszkiewicz K."/>
            <person name="Wedrychowicz H."/>
        </authorList>
    </citation>
    <scope>NUCLEOTIDE SEQUENCE [LARGE SCALE GENOMIC DNA]</scope>
    <source>
        <strain evidence="1 2">DSM 10502</strain>
    </source>
</reference>
<dbReference type="Proteomes" id="UP000184404">
    <property type="component" value="Unassembled WGS sequence"/>
</dbReference>
<accession>A0A1M4UTN1</accession>
<sequence length="112" mass="12586">MQNNGTGLAADLQITAETPITDDPNISIEKRTPLEVRLQETRPELIGALKTLKEKIGEESFNKFVEPLNNVTRSGGMLLLVAEDLRQKSLLERDYIPQIKEAFEVQVVRIVV</sequence>
<name>A0A1M4UTN1_9FIRM</name>
<dbReference type="STRING" id="1123243.SAMN02745190_00778"/>
<gene>
    <name evidence="1" type="ORF">SAMN02745190_00778</name>
</gene>
<dbReference type="RefSeq" id="WP_072934878.1">
    <property type="nucleotide sequence ID" value="NZ_FQUG01000003.1"/>
</dbReference>
<dbReference type="EMBL" id="FQUG01000003">
    <property type="protein sequence ID" value="SHE60044.1"/>
    <property type="molecule type" value="Genomic_DNA"/>
</dbReference>
<dbReference type="OrthoDB" id="3034760at2"/>
<dbReference type="InterPro" id="IPR038454">
    <property type="entry name" value="DnaA_N_sf"/>
</dbReference>
<evidence type="ECO:0000313" key="1">
    <source>
        <dbReference type="EMBL" id="SHE60044.1"/>
    </source>
</evidence>
<dbReference type="AlphaFoldDB" id="A0A1M4UTN1"/>
<dbReference type="Gene3D" id="3.30.300.180">
    <property type="match status" value="1"/>
</dbReference>
<proteinExistence type="predicted"/>
<keyword evidence="2" id="KW-1185">Reference proteome</keyword>